<accession>A0A2K8MAM6</accession>
<dbReference type="SUPFAM" id="SSF52743">
    <property type="entry name" value="Subtilisin-like"/>
    <property type="match status" value="1"/>
</dbReference>
<evidence type="ECO:0000313" key="9">
    <source>
        <dbReference type="EMBL" id="ATY30897.1"/>
    </source>
</evidence>
<evidence type="ECO:0000313" key="10">
    <source>
        <dbReference type="Proteomes" id="UP000229081"/>
    </source>
</evidence>
<dbReference type="PANTHER" id="PTHR43806">
    <property type="entry name" value="PEPTIDASE S8"/>
    <property type="match status" value="1"/>
</dbReference>
<dbReference type="InterPro" id="IPR023828">
    <property type="entry name" value="Peptidase_S8_Ser-AS"/>
</dbReference>
<dbReference type="OrthoDB" id="5405281at2"/>
<dbReference type="KEGG" id="sphc:CVN68_01940"/>
<dbReference type="PROSITE" id="PS00138">
    <property type="entry name" value="SUBTILASE_SER"/>
    <property type="match status" value="1"/>
</dbReference>
<keyword evidence="3 6" id="KW-0378">Hydrolase</keyword>
<dbReference type="InterPro" id="IPR000209">
    <property type="entry name" value="Peptidase_S8/S53_dom"/>
</dbReference>
<feature type="region of interest" description="Disordered" evidence="7">
    <location>
        <begin position="586"/>
        <end position="616"/>
    </location>
</feature>
<evidence type="ECO:0000256" key="6">
    <source>
        <dbReference type="PROSITE-ProRule" id="PRU01240"/>
    </source>
</evidence>
<dbReference type="InterPro" id="IPR036852">
    <property type="entry name" value="Peptidase_S8/S53_dom_sf"/>
</dbReference>
<dbReference type="Gene3D" id="3.40.50.200">
    <property type="entry name" value="Peptidase S8/S53 domain"/>
    <property type="match status" value="1"/>
</dbReference>
<dbReference type="CDD" id="cd07478">
    <property type="entry name" value="Peptidases_S8_CspA-like"/>
    <property type="match status" value="1"/>
</dbReference>
<feature type="domain" description="Peptidase S8/S53" evidence="8">
    <location>
        <begin position="116"/>
        <end position="297"/>
    </location>
</feature>
<evidence type="ECO:0000256" key="2">
    <source>
        <dbReference type="ARBA" id="ARBA00022670"/>
    </source>
</evidence>
<feature type="active site" description="Charge relay system" evidence="5 6">
    <location>
        <position position="125"/>
    </location>
</feature>
<dbReference type="InterPro" id="IPR050131">
    <property type="entry name" value="Peptidase_S8_subtilisin-like"/>
</dbReference>
<protein>
    <recommendedName>
        <fullName evidence="8">Peptidase S8/S53 domain-containing protein</fullName>
    </recommendedName>
</protein>
<evidence type="ECO:0000256" key="4">
    <source>
        <dbReference type="ARBA" id="ARBA00022825"/>
    </source>
</evidence>
<dbReference type="PRINTS" id="PR00723">
    <property type="entry name" value="SUBTILISIN"/>
</dbReference>
<feature type="compositionally biased region" description="Basic residues" evidence="7">
    <location>
        <begin position="587"/>
        <end position="597"/>
    </location>
</feature>
<dbReference type="PANTHER" id="PTHR43806:SF11">
    <property type="entry name" value="CEREVISIN-RELATED"/>
    <property type="match status" value="1"/>
</dbReference>
<dbReference type="GO" id="GO:0006508">
    <property type="term" value="P:proteolysis"/>
    <property type="evidence" value="ECO:0007669"/>
    <property type="project" value="UniProtKB-KW"/>
</dbReference>
<keyword evidence="2 6" id="KW-0645">Protease</keyword>
<organism evidence="9 10">
    <name type="scientific">Sphingomonas psychrotolerans</name>
    <dbReference type="NCBI Taxonomy" id="1327635"/>
    <lineage>
        <taxon>Bacteria</taxon>
        <taxon>Pseudomonadati</taxon>
        <taxon>Pseudomonadota</taxon>
        <taxon>Alphaproteobacteria</taxon>
        <taxon>Sphingomonadales</taxon>
        <taxon>Sphingomonadaceae</taxon>
        <taxon>Sphingomonas</taxon>
    </lineage>
</organism>
<dbReference type="Gene3D" id="2.60.120.1290">
    <property type="match status" value="1"/>
</dbReference>
<evidence type="ECO:0000256" key="5">
    <source>
        <dbReference type="PIRSR" id="PIRSR615500-1"/>
    </source>
</evidence>
<evidence type="ECO:0000259" key="8">
    <source>
        <dbReference type="Pfam" id="PF00082"/>
    </source>
</evidence>
<keyword evidence="4 6" id="KW-0720">Serine protease</keyword>
<feature type="active site" description="Charge relay system" evidence="5 6">
    <location>
        <position position="513"/>
    </location>
</feature>
<comment type="similarity">
    <text evidence="1 6">Belongs to the peptidase S8 family.</text>
</comment>
<sequence>MDPGLQELIAGGGPDEVVAVIVRLQPGSPPPPGLRLVAQFGDVATGRAARGALATIHGHASVASLKAPRVYAGETDVSARNPFADRPPPGEPGLSEADPAPIDSDTRRPEDLAETGRGIVVAVIDWGIDFAHPDFRNADGSTRLIGLWDQRADGVPAPYGYGRIHRRGEIDRALRSEDPFATLSYRPSESPQPSHGTHVLGIAAGNGRAGGPQGVAPEADMIFVHLGPGLGDLGNSVDLLEAIHFVVRAAEGRPVALNMSIGRHAGPHDGTLLIERAIDWLIVNRPGTVVVQSTGNYYSRNVHMEGRLREGHSERLPFELPRSDAHPATVEIWYKGTDRFVARAFGPDGGTATAELGANAVLRDREGAELARLYHRAADPNNGDNLIALVLRPMAPAGRWGIEITGSDVADGRWHAWIERNAGSPASQAVFAPGSASPLATTGSICNAMRTIAVGAYDAHDPDQPIARFSSTGPTRDGRRKPLLVAPGVRILSVRSRQSVHEPPGYVRMSGTSMAAPHVTGAIALMLEAAGHQPVAAIRNALFGALKPASPAGADQAERWGYGVLDIAAAVAAARRLRATPEGLCTRHGRSAKHRRCQSWNMTNPKRPKPPASVRL</sequence>
<dbReference type="RefSeq" id="WP_100280708.1">
    <property type="nucleotide sequence ID" value="NZ_CP024923.1"/>
</dbReference>
<proteinExistence type="inferred from homology"/>
<evidence type="ECO:0000256" key="1">
    <source>
        <dbReference type="ARBA" id="ARBA00011073"/>
    </source>
</evidence>
<feature type="region of interest" description="Disordered" evidence="7">
    <location>
        <begin position="76"/>
        <end position="113"/>
    </location>
</feature>
<dbReference type="Pfam" id="PF00082">
    <property type="entry name" value="Peptidase_S8"/>
    <property type="match status" value="2"/>
</dbReference>
<gene>
    <name evidence="9" type="ORF">CVN68_01940</name>
</gene>
<reference evidence="9 10" key="1">
    <citation type="submission" date="2017-11" db="EMBL/GenBank/DDBJ databases">
        <title>Complete genome sequence of Sphingomonas sp. Strain Cra20, a psychrotolerant potential plant growth promoting rhizobacteria.</title>
        <authorList>
            <person name="Luo Y."/>
        </authorList>
    </citation>
    <scope>NUCLEOTIDE SEQUENCE [LARGE SCALE GENOMIC DNA]</scope>
    <source>
        <strain evidence="9 10">Cra20</strain>
    </source>
</reference>
<dbReference type="PROSITE" id="PS51892">
    <property type="entry name" value="SUBTILASE"/>
    <property type="match status" value="1"/>
</dbReference>
<evidence type="ECO:0000256" key="7">
    <source>
        <dbReference type="SAM" id="MobiDB-lite"/>
    </source>
</evidence>
<feature type="domain" description="Peptidase S8/S53" evidence="8">
    <location>
        <begin position="425"/>
        <end position="561"/>
    </location>
</feature>
<dbReference type="EMBL" id="CP024923">
    <property type="protein sequence ID" value="ATY30897.1"/>
    <property type="molecule type" value="Genomic_DNA"/>
</dbReference>
<dbReference type="Proteomes" id="UP000229081">
    <property type="component" value="Chromosome"/>
</dbReference>
<dbReference type="AlphaFoldDB" id="A0A2K8MAM6"/>
<dbReference type="InterPro" id="IPR034045">
    <property type="entry name" value="Pep_S8_CspA-like"/>
</dbReference>
<keyword evidence="10" id="KW-1185">Reference proteome</keyword>
<dbReference type="InterPro" id="IPR015500">
    <property type="entry name" value="Peptidase_S8_subtilisin-rel"/>
</dbReference>
<evidence type="ECO:0000256" key="3">
    <source>
        <dbReference type="ARBA" id="ARBA00022801"/>
    </source>
</evidence>
<name>A0A2K8MAM6_9SPHN</name>
<feature type="active site" description="Charge relay system" evidence="5 6">
    <location>
        <position position="195"/>
    </location>
</feature>
<dbReference type="GO" id="GO:0004252">
    <property type="term" value="F:serine-type endopeptidase activity"/>
    <property type="evidence" value="ECO:0007669"/>
    <property type="project" value="UniProtKB-UniRule"/>
</dbReference>